<proteinExistence type="predicted"/>
<sequence length="210" mass="23339">MCQGPMFSLYGDARTNIGKTNIEVIIDATELTSWDREFIKEKYDNDGGWNTRFCNLTHMLPIPDIRDYFLIMFQPGNPARQMFAERALLYGIKTPSSSALQPISTMNCNSWTRTDWLAGEATDGTITAKNAFGTTREAFGATNLFFDREPYAVTPRVGNSHMLEHTLEVSQATTRDYTHSAPGSQRLTVPGAVPILLPALDIEEAPNAVV</sequence>
<dbReference type="EMBL" id="MU006820">
    <property type="protein sequence ID" value="KAF2634556.1"/>
    <property type="molecule type" value="Genomic_DNA"/>
</dbReference>
<keyword evidence="2" id="KW-1185">Reference proteome</keyword>
<reference evidence="1" key="1">
    <citation type="journal article" date="2020" name="Stud. Mycol.">
        <title>101 Dothideomycetes genomes: a test case for predicting lifestyles and emergence of pathogens.</title>
        <authorList>
            <person name="Haridas S."/>
            <person name="Albert R."/>
            <person name="Binder M."/>
            <person name="Bloem J."/>
            <person name="Labutti K."/>
            <person name="Salamov A."/>
            <person name="Andreopoulos B."/>
            <person name="Baker S."/>
            <person name="Barry K."/>
            <person name="Bills G."/>
            <person name="Bluhm B."/>
            <person name="Cannon C."/>
            <person name="Castanera R."/>
            <person name="Culley D."/>
            <person name="Daum C."/>
            <person name="Ezra D."/>
            <person name="Gonzalez J."/>
            <person name="Henrissat B."/>
            <person name="Kuo A."/>
            <person name="Liang C."/>
            <person name="Lipzen A."/>
            <person name="Lutzoni F."/>
            <person name="Magnuson J."/>
            <person name="Mondo S."/>
            <person name="Nolan M."/>
            <person name="Ohm R."/>
            <person name="Pangilinan J."/>
            <person name="Park H.-J."/>
            <person name="Ramirez L."/>
            <person name="Alfaro M."/>
            <person name="Sun H."/>
            <person name="Tritt A."/>
            <person name="Yoshinaga Y."/>
            <person name="Zwiers L.-H."/>
            <person name="Turgeon B."/>
            <person name="Goodwin S."/>
            <person name="Spatafora J."/>
            <person name="Crous P."/>
            <person name="Grigoriev I."/>
        </authorList>
    </citation>
    <scope>NUCLEOTIDE SEQUENCE</scope>
    <source>
        <strain evidence="1">CBS 473.64</strain>
    </source>
</reference>
<dbReference type="AlphaFoldDB" id="A0A6A6RGZ3"/>
<evidence type="ECO:0000313" key="2">
    <source>
        <dbReference type="Proteomes" id="UP000799753"/>
    </source>
</evidence>
<protein>
    <submittedName>
        <fullName evidence="1">Uncharacterized protein</fullName>
    </submittedName>
</protein>
<organism evidence="1 2">
    <name type="scientific">Massarina eburnea CBS 473.64</name>
    <dbReference type="NCBI Taxonomy" id="1395130"/>
    <lineage>
        <taxon>Eukaryota</taxon>
        <taxon>Fungi</taxon>
        <taxon>Dikarya</taxon>
        <taxon>Ascomycota</taxon>
        <taxon>Pezizomycotina</taxon>
        <taxon>Dothideomycetes</taxon>
        <taxon>Pleosporomycetidae</taxon>
        <taxon>Pleosporales</taxon>
        <taxon>Massarineae</taxon>
        <taxon>Massarinaceae</taxon>
        <taxon>Massarina</taxon>
    </lineage>
</organism>
<dbReference type="Proteomes" id="UP000799753">
    <property type="component" value="Unassembled WGS sequence"/>
</dbReference>
<accession>A0A6A6RGZ3</accession>
<name>A0A6A6RGZ3_9PLEO</name>
<gene>
    <name evidence="1" type="ORF">P280DRAFT_485372</name>
</gene>
<evidence type="ECO:0000313" key="1">
    <source>
        <dbReference type="EMBL" id="KAF2634556.1"/>
    </source>
</evidence>